<feature type="region of interest" description="Disordered" evidence="1">
    <location>
        <begin position="49"/>
        <end position="70"/>
    </location>
</feature>
<feature type="domain" description="ESPR" evidence="2">
    <location>
        <begin position="1"/>
        <end position="28"/>
    </location>
</feature>
<evidence type="ECO:0000313" key="4">
    <source>
        <dbReference type="Proteomes" id="UP000322184"/>
    </source>
</evidence>
<protein>
    <recommendedName>
        <fullName evidence="2">ESPR domain-containing protein</fullName>
    </recommendedName>
</protein>
<dbReference type="AlphaFoldDB" id="A0A5B0VAE2"/>
<dbReference type="Proteomes" id="UP000322184">
    <property type="component" value="Unassembled WGS sequence"/>
</dbReference>
<sequence length="70" mass="7469">MNKHLYRIIFNRARNLPMVVAEIATGGQQNVALSAMGLNGPPRLTNIMSAPPTEGRCAVTSAPVRGWPPG</sequence>
<dbReference type="RefSeq" id="WP_149617669.1">
    <property type="nucleotide sequence ID" value="NZ_CAWPFF010000053.1"/>
</dbReference>
<comment type="caution">
    <text evidence="3">The sequence shown here is derived from an EMBL/GenBank/DDBJ whole genome shotgun (WGS) entry which is preliminary data.</text>
</comment>
<organism evidence="3 4">
    <name type="scientific">Photorhabdus heterorhabditis</name>
    <dbReference type="NCBI Taxonomy" id="880156"/>
    <lineage>
        <taxon>Bacteria</taxon>
        <taxon>Pseudomonadati</taxon>
        <taxon>Pseudomonadota</taxon>
        <taxon>Gammaproteobacteria</taxon>
        <taxon>Enterobacterales</taxon>
        <taxon>Morganellaceae</taxon>
        <taxon>Photorhabdus</taxon>
    </lineage>
</organism>
<dbReference type="InterPro" id="IPR024973">
    <property type="entry name" value="ESPR"/>
</dbReference>
<gene>
    <name evidence="3" type="ORF">F0L16_22110</name>
</gene>
<reference evidence="3 4" key="1">
    <citation type="submission" date="2019-09" db="EMBL/GenBank/DDBJ databases">
        <title>Whole genome sequence of Photorhabdus heterorhabditis strain ETL (Enterobacteriales: Enterobacteriaceae) a bacterial symbiont of Heterorhabditis zealandica strain ETL (Rhabditida: Heterorhabditidae).</title>
        <authorList>
            <person name="Lulamba T.E."/>
            <person name="Serepa-Dlamini M.H."/>
        </authorList>
    </citation>
    <scope>NUCLEOTIDE SEQUENCE [LARGE SCALE GENOMIC DNA]</scope>
    <source>
        <strain evidence="3 4">ETL</strain>
    </source>
</reference>
<proteinExistence type="predicted"/>
<evidence type="ECO:0000259" key="2">
    <source>
        <dbReference type="Pfam" id="PF13018"/>
    </source>
</evidence>
<dbReference type="Pfam" id="PF13018">
    <property type="entry name" value="ESPR"/>
    <property type="match status" value="1"/>
</dbReference>
<evidence type="ECO:0000313" key="3">
    <source>
        <dbReference type="EMBL" id="KAA1170969.1"/>
    </source>
</evidence>
<evidence type="ECO:0000256" key="1">
    <source>
        <dbReference type="SAM" id="MobiDB-lite"/>
    </source>
</evidence>
<dbReference type="EMBL" id="VTUW01000146">
    <property type="protein sequence ID" value="KAA1170969.1"/>
    <property type="molecule type" value="Genomic_DNA"/>
</dbReference>
<accession>A0A5B0VAE2</accession>
<name>A0A5B0VAE2_9GAMM</name>